<feature type="region of interest" description="Disordered" evidence="2">
    <location>
        <begin position="1"/>
        <end position="30"/>
    </location>
</feature>
<evidence type="ECO:0000313" key="4">
    <source>
        <dbReference type="Proteomes" id="UP001295684"/>
    </source>
</evidence>
<name>A0AAD1UJ41_EUPCR</name>
<feature type="compositionally biased region" description="Basic and acidic residues" evidence="2">
    <location>
        <begin position="15"/>
        <end position="30"/>
    </location>
</feature>
<keyword evidence="4" id="KW-1185">Reference proteome</keyword>
<dbReference type="EMBL" id="CAMPGE010009305">
    <property type="protein sequence ID" value="CAI2368178.1"/>
    <property type="molecule type" value="Genomic_DNA"/>
</dbReference>
<evidence type="ECO:0000313" key="3">
    <source>
        <dbReference type="EMBL" id="CAI2368178.1"/>
    </source>
</evidence>
<dbReference type="Proteomes" id="UP001295684">
    <property type="component" value="Unassembled WGS sequence"/>
</dbReference>
<organism evidence="3 4">
    <name type="scientific">Euplotes crassus</name>
    <dbReference type="NCBI Taxonomy" id="5936"/>
    <lineage>
        <taxon>Eukaryota</taxon>
        <taxon>Sar</taxon>
        <taxon>Alveolata</taxon>
        <taxon>Ciliophora</taxon>
        <taxon>Intramacronucleata</taxon>
        <taxon>Spirotrichea</taxon>
        <taxon>Hypotrichia</taxon>
        <taxon>Euplotida</taxon>
        <taxon>Euplotidae</taxon>
        <taxon>Moneuplotes</taxon>
    </lineage>
</organism>
<evidence type="ECO:0000256" key="1">
    <source>
        <dbReference type="SAM" id="Coils"/>
    </source>
</evidence>
<reference evidence="3" key="1">
    <citation type="submission" date="2023-07" db="EMBL/GenBank/DDBJ databases">
        <authorList>
            <consortium name="AG Swart"/>
            <person name="Singh M."/>
            <person name="Singh A."/>
            <person name="Seah K."/>
            <person name="Emmerich C."/>
        </authorList>
    </citation>
    <scope>NUCLEOTIDE SEQUENCE</scope>
    <source>
        <strain evidence="3">DP1</strain>
    </source>
</reference>
<accession>A0AAD1UJ41</accession>
<protein>
    <submittedName>
        <fullName evidence="3">Uncharacterized protein</fullName>
    </submittedName>
</protein>
<comment type="caution">
    <text evidence="3">The sequence shown here is derived from an EMBL/GenBank/DDBJ whole genome shotgun (WGS) entry which is preliminary data.</text>
</comment>
<sequence length="351" mass="41562">MSQSQGRYEPIKAYTKSDKAESRRVSPVHSEDKFKSAENIFIPDVESDKQMYSKEYVDELQSFYQNERESLKLRIDRIYKENDDSKIKLLDQINYLNAQLEENSEKHKTEMIKLNEEKSNKLARIIREKDTLLTESKDQIYELKNELSKMTLKYTDLNEDFKRVKFDLQSQVDNLTQQLNNQVEIFDCTKGDYEYRINSSRERFDLDRDQLKKEYEKLISSMRSEHKAAQEDLSKVIQAKKKEISCLRKDMGDLKLSFNTRINDLEASNYDLVESLKSSQKIADMQMAENKKLISRKISAQKEVKMAKKEMEVMREEYLKAIKENRELEGRISKLDKLVYGANLKTKKTRL</sequence>
<dbReference type="AlphaFoldDB" id="A0AAD1UJ41"/>
<proteinExistence type="predicted"/>
<gene>
    <name evidence="3" type="ORF">ECRASSUSDP1_LOCUS9468</name>
</gene>
<evidence type="ECO:0000256" key="2">
    <source>
        <dbReference type="SAM" id="MobiDB-lite"/>
    </source>
</evidence>
<feature type="coiled-coil region" evidence="1">
    <location>
        <begin position="290"/>
        <end position="331"/>
    </location>
</feature>
<feature type="coiled-coil region" evidence="1">
    <location>
        <begin position="90"/>
        <end position="178"/>
    </location>
</feature>
<keyword evidence="1" id="KW-0175">Coiled coil</keyword>